<dbReference type="Proteomes" id="UP000283576">
    <property type="component" value="Unassembled WGS sequence"/>
</dbReference>
<dbReference type="EMBL" id="QXRZ01000202">
    <property type="protein sequence ID" value="RIL39109.1"/>
    <property type="molecule type" value="Genomic_DNA"/>
</dbReference>
<feature type="compositionally biased region" description="Low complexity" evidence="1">
    <location>
        <begin position="88"/>
        <end position="100"/>
    </location>
</feature>
<evidence type="ECO:0000313" key="3">
    <source>
        <dbReference type="Proteomes" id="UP000283576"/>
    </source>
</evidence>
<feature type="compositionally biased region" description="Low complexity" evidence="1">
    <location>
        <begin position="19"/>
        <end position="30"/>
    </location>
</feature>
<dbReference type="RefSeq" id="WP_182475648.1">
    <property type="nucleotide sequence ID" value="NZ_QXRZ01000202.1"/>
</dbReference>
<dbReference type="AlphaFoldDB" id="A0A418HK65"/>
<gene>
    <name evidence="2" type="ORF">BUZ01_15015</name>
</gene>
<organism evidence="2 3">
    <name type="scientific">Staphylococcus gallinarum</name>
    <dbReference type="NCBI Taxonomy" id="1293"/>
    <lineage>
        <taxon>Bacteria</taxon>
        <taxon>Bacillati</taxon>
        <taxon>Bacillota</taxon>
        <taxon>Bacilli</taxon>
        <taxon>Bacillales</taxon>
        <taxon>Staphylococcaceae</taxon>
        <taxon>Staphylococcus</taxon>
    </lineage>
</organism>
<sequence length="100" mass="10383">NDAYEPTSPGVEKPYGEATTSDDVTGSVTVPGYPADEEQPTITVDDPTQLPDGTTDHIQVPVTVGEQADNDAYEPTSPGVEKPYGEATTSDDVTGSVTVP</sequence>
<evidence type="ECO:0000256" key="1">
    <source>
        <dbReference type="SAM" id="MobiDB-lite"/>
    </source>
</evidence>
<reference evidence="2 3" key="1">
    <citation type="journal article" date="2016" name="Front. Microbiol.">
        <title>Comprehensive Phylogenetic Analysis of Bovine Non-aureus Staphylococci Species Based on Whole-Genome Sequencing.</title>
        <authorList>
            <person name="Naushad S."/>
            <person name="Barkema H.W."/>
            <person name="Luby C."/>
            <person name="Condas L.A."/>
            <person name="Nobrega D.B."/>
            <person name="Carson D.A."/>
            <person name="De Buck J."/>
        </authorList>
    </citation>
    <scope>NUCLEOTIDE SEQUENCE [LARGE SCALE GENOMIC DNA]</scope>
    <source>
        <strain evidence="2 3">SNUC 1388</strain>
    </source>
</reference>
<feature type="region of interest" description="Disordered" evidence="1">
    <location>
        <begin position="1"/>
        <end position="100"/>
    </location>
</feature>
<feature type="non-terminal residue" evidence="2">
    <location>
        <position position="100"/>
    </location>
</feature>
<comment type="caution">
    <text evidence="2">The sequence shown here is derived from an EMBL/GenBank/DDBJ whole genome shotgun (WGS) entry which is preliminary data.</text>
</comment>
<evidence type="ECO:0008006" key="4">
    <source>
        <dbReference type="Google" id="ProtNLM"/>
    </source>
</evidence>
<name>A0A418HK65_STAGA</name>
<protein>
    <recommendedName>
        <fullName evidence="4">YSIRK signal domain/LPXTG anchor domain surface protein</fullName>
    </recommendedName>
</protein>
<proteinExistence type="predicted"/>
<accession>A0A418HK65</accession>
<evidence type="ECO:0000313" key="2">
    <source>
        <dbReference type="EMBL" id="RIL39109.1"/>
    </source>
</evidence>
<feature type="non-terminal residue" evidence="2">
    <location>
        <position position="1"/>
    </location>
</feature>